<dbReference type="SUPFAM" id="SSF53850">
    <property type="entry name" value="Periplasmic binding protein-like II"/>
    <property type="match status" value="1"/>
</dbReference>
<keyword evidence="1" id="KW-0732">Signal</keyword>
<proteinExistence type="predicted"/>
<dbReference type="RefSeq" id="WP_071719671.1">
    <property type="nucleotide sequence ID" value="NZ_CBCSHB010000021.1"/>
</dbReference>
<feature type="chain" id="PRO_5038966516" evidence="1">
    <location>
        <begin position="24"/>
        <end position="543"/>
    </location>
</feature>
<gene>
    <name evidence="2" type="ORF">BAU28_15890</name>
</gene>
<dbReference type="Gene3D" id="3.40.190.10">
    <property type="entry name" value="Periplasmic binding protein-like II"/>
    <property type="match status" value="2"/>
</dbReference>
<reference evidence="2 3" key="1">
    <citation type="submission" date="2016-06" db="EMBL/GenBank/DDBJ databases">
        <title>First insights into the genetic diversity and population structure of in the Bacillus cereus group bacteria from diverse marine environments.</title>
        <authorList>
            <person name="Liu Y."/>
            <person name="Lai Q."/>
            <person name="Shao Z."/>
        </authorList>
    </citation>
    <scope>NUCLEOTIDE SEQUENCE [LARGE SCALE GENOMIC DNA]</scope>
    <source>
        <strain evidence="2 3">NH24A2</strain>
    </source>
</reference>
<comment type="caution">
    <text evidence="2">The sequence shown here is derived from an EMBL/GenBank/DDBJ whole genome shotgun (WGS) entry which is preliminary data.</text>
</comment>
<evidence type="ECO:0000313" key="2">
    <source>
        <dbReference type="EMBL" id="OJD76497.1"/>
    </source>
</evidence>
<dbReference type="EMBL" id="MAOI01000087">
    <property type="protein sequence ID" value="OJD76497.1"/>
    <property type="molecule type" value="Genomic_DNA"/>
</dbReference>
<dbReference type="InterPro" id="IPR050490">
    <property type="entry name" value="Bact_solute-bd_prot1"/>
</dbReference>
<sequence>MKNKKKKASILSFVLMSSLVLGACSNEKTTAEKKDDKKEPTISNLNQTGMPIAKDKIELEGFAGKFFQSQDWNNLMLWQEYEKMTNIHIKWDAVQTQSLKEKRNLMLASGEYPDVLFAAAVPKTDLIKFGQQGVFIPLNDLIDKYAPNFKKIMEKYPLVKKGITMPNGKIYGFPAFYDPEFKGLIYGTPWIKKEWLDKLGLKEPTTLDEFESVLQAIKDGDPNGNGKADEIPWGGAYGIDEFIYALKGSFGLNNHGIANPNVDLDPKTKKMRYVPTADGYKELLQYLNKLYTKGLIDKEIFTLKTEEFSAKASKNTFGVINGVDPGTTENLSGFVGMPVLKGPHGDRLNTAVGSPLGNIGMFVITNQNKSPEATVRWIDHFYSDEGSKMFFMGFEGKTYTKDPTTGKLDYVDEIKKNPDGLTLDQAVSKYLTWPGGYYPGFVKQKYFNGAESKEATTANAQQAEPLSLKLDDVWPAFNFTVEEQSELTPISTDMDTYLKEMTANFITGKADFSKWNEYKSTLEKMGVKRYIEIYEAAYKRMEK</sequence>
<accession>A0A1J9UEM4</accession>
<dbReference type="AlphaFoldDB" id="A0A1J9UEM4"/>
<dbReference type="Proteomes" id="UP000182788">
    <property type="component" value="Unassembled WGS sequence"/>
</dbReference>
<dbReference type="PANTHER" id="PTHR43649">
    <property type="entry name" value="ARABINOSE-BINDING PROTEIN-RELATED"/>
    <property type="match status" value="1"/>
</dbReference>
<dbReference type="PROSITE" id="PS51257">
    <property type="entry name" value="PROKAR_LIPOPROTEIN"/>
    <property type="match status" value="1"/>
</dbReference>
<evidence type="ECO:0000256" key="1">
    <source>
        <dbReference type="SAM" id="SignalP"/>
    </source>
</evidence>
<organism evidence="2 3">
    <name type="scientific">Bacillus paramycoides</name>
    <dbReference type="NCBI Taxonomy" id="2026194"/>
    <lineage>
        <taxon>Bacteria</taxon>
        <taxon>Bacillati</taxon>
        <taxon>Bacillota</taxon>
        <taxon>Bacilli</taxon>
        <taxon>Bacillales</taxon>
        <taxon>Bacillaceae</taxon>
        <taxon>Bacillus</taxon>
        <taxon>Bacillus cereus group</taxon>
    </lineage>
</organism>
<name>A0A1J9UEM4_9BACI</name>
<dbReference type="InterPro" id="IPR006059">
    <property type="entry name" value="SBP"/>
</dbReference>
<dbReference type="PANTHER" id="PTHR43649:SF12">
    <property type="entry name" value="DIACETYLCHITOBIOSE BINDING PROTEIN DASA"/>
    <property type="match status" value="1"/>
</dbReference>
<dbReference type="GeneID" id="87593601"/>
<evidence type="ECO:0000313" key="3">
    <source>
        <dbReference type="Proteomes" id="UP000182788"/>
    </source>
</evidence>
<protein>
    <submittedName>
        <fullName evidence="2">ABC transporter substrate-binding protein</fullName>
    </submittedName>
</protein>
<dbReference type="Pfam" id="PF13416">
    <property type="entry name" value="SBP_bac_8"/>
    <property type="match status" value="1"/>
</dbReference>
<feature type="signal peptide" evidence="1">
    <location>
        <begin position="1"/>
        <end position="23"/>
    </location>
</feature>